<dbReference type="AlphaFoldDB" id="A0AAW1Y9J4"/>
<dbReference type="SMART" id="SM01022">
    <property type="entry name" value="ASCH"/>
    <property type="match status" value="1"/>
</dbReference>
<feature type="domain" description="ASCH" evidence="1">
    <location>
        <begin position="100"/>
        <end position="203"/>
    </location>
</feature>
<gene>
    <name evidence="2" type="ORF">M0R45_011012</name>
</gene>
<organism evidence="2 3">
    <name type="scientific">Rubus argutus</name>
    <name type="common">Southern blackberry</name>
    <dbReference type="NCBI Taxonomy" id="59490"/>
    <lineage>
        <taxon>Eukaryota</taxon>
        <taxon>Viridiplantae</taxon>
        <taxon>Streptophyta</taxon>
        <taxon>Embryophyta</taxon>
        <taxon>Tracheophyta</taxon>
        <taxon>Spermatophyta</taxon>
        <taxon>Magnoliopsida</taxon>
        <taxon>eudicotyledons</taxon>
        <taxon>Gunneridae</taxon>
        <taxon>Pentapetalae</taxon>
        <taxon>rosids</taxon>
        <taxon>fabids</taxon>
        <taxon>Rosales</taxon>
        <taxon>Rosaceae</taxon>
        <taxon>Rosoideae</taxon>
        <taxon>Rosoideae incertae sedis</taxon>
        <taxon>Rubus</taxon>
    </lineage>
</organism>
<proteinExistence type="predicted"/>
<dbReference type="InterPro" id="IPR007374">
    <property type="entry name" value="ASCH_domain"/>
</dbReference>
<accession>A0AAW1Y9J4</accession>
<keyword evidence="3" id="KW-1185">Reference proteome</keyword>
<comment type="caution">
    <text evidence="2">The sequence shown here is derived from an EMBL/GenBank/DDBJ whole genome shotgun (WGS) entry which is preliminary data.</text>
</comment>
<dbReference type="Proteomes" id="UP001457282">
    <property type="component" value="Unassembled WGS sequence"/>
</dbReference>
<dbReference type="PANTHER" id="PTHR34204">
    <property type="entry name" value="RNA-BINDING ASCH DOMAIN PROTEIN"/>
    <property type="match status" value="1"/>
</dbReference>
<protein>
    <recommendedName>
        <fullName evidence="1">ASCH domain-containing protein</fullName>
    </recommendedName>
</protein>
<dbReference type="EMBL" id="JBEDUW010000002">
    <property type="protein sequence ID" value="KAK9945498.1"/>
    <property type="molecule type" value="Genomic_DNA"/>
</dbReference>
<dbReference type="Pfam" id="PF04266">
    <property type="entry name" value="ASCH"/>
    <property type="match status" value="1"/>
</dbReference>
<sequence length="238" mass="26702">MAEPRLRCCLEDLLKFTLECHVKGTLEIDLGLPTDFCSYLLLNHPISDTNSTQGDTLHPLYKHLSSTLFESIMSNRVSGTHSWDQSSQLVNSLEAVDFELHVQEPFFTQIKDGFKTIEGRCAGGDYNRIGSGALILFNKCLVLEVKEVRSYGSFSDMLKAERLEKVLPGVKTIEEGVQVYRRFYSEDKERSSGLIAICIEKLAAQPYMYLAKFVSGLGYKGIRSLLGLNPTNSHEFSS</sequence>
<name>A0AAW1Y9J4_RUBAR</name>
<dbReference type="PANTHER" id="PTHR34204:SF2">
    <property type="entry name" value="RNA-BINDING ASCH DOMAIN PROTEIN"/>
    <property type="match status" value="1"/>
</dbReference>
<evidence type="ECO:0000259" key="1">
    <source>
        <dbReference type="SMART" id="SM01022"/>
    </source>
</evidence>
<reference evidence="2 3" key="1">
    <citation type="journal article" date="2023" name="G3 (Bethesda)">
        <title>A chromosome-length genome assembly and annotation of blackberry (Rubus argutus, cv. 'Hillquist').</title>
        <authorList>
            <person name="Bruna T."/>
            <person name="Aryal R."/>
            <person name="Dudchenko O."/>
            <person name="Sargent D.J."/>
            <person name="Mead D."/>
            <person name="Buti M."/>
            <person name="Cavallini A."/>
            <person name="Hytonen T."/>
            <person name="Andres J."/>
            <person name="Pham M."/>
            <person name="Weisz D."/>
            <person name="Mascagni F."/>
            <person name="Usai G."/>
            <person name="Natali L."/>
            <person name="Bassil N."/>
            <person name="Fernandez G.E."/>
            <person name="Lomsadze A."/>
            <person name="Armour M."/>
            <person name="Olukolu B."/>
            <person name="Poorten T."/>
            <person name="Britton C."/>
            <person name="Davik J."/>
            <person name="Ashrafi H."/>
            <person name="Aiden E.L."/>
            <person name="Borodovsky M."/>
            <person name="Worthington M."/>
        </authorList>
    </citation>
    <scope>NUCLEOTIDE SEQUENCE [LARGE SCALE GENOMIC DNA]</scope>
    <source>
        <strain evidence="2">PI 553951</strain>
    </source>
</reference>
<dbReference type="Gene3D" id="2.30.130.30">
    <property type="entry name" value="Hypothetical protein"/>
    <property type="match status" value="1"/>
</dbReference>
<evidence type="ECO:0000313" key="3">
    <source>
        <dbReference type="Proteomes" id="UP001457282"/>
    </source>
</evidence>
<dbReference type="InterPro" id="IPR015947">
    <property type="entry name" value="PUA-like_sf"/>
</dbReference>
<dbReference type="CDD" id="cd06555">
    <property type="entry name" value="ASCH_PF0470_like"/>
    <property type="match status" value="1"/>
</dbReference>
<evidence type="ECO:0000313" key="2">
    <source>
        <dbReference type="EMBL" id="KAK9945498.1"/>
    </source>
</evidence>
<dbReference type="SUPFAM" id="SSF88697">
    <property type="entry name" value="PUA domain-like"/>
    <property type="match status" value="1"/>
</dbReference>